<organism evidence="2 3">
    <name type="scientific">Oricola thermophila</name>
    <dbReference type="NCBI Taxonomy" id="2742145"/>
    <lineage>
        <taxon>Bacteria</taxon>
        <taxon>Pseudomonadati</taxon>
        <taxon>Pseudomonadota</taxon>
        <taxon>Alphaproteobacteria</taxon>
        <taxon>Hyphomicrobiales</taxon>
        <taxon>Ahrensiaceae</taxon>
        <taxon>Oricola</taxon>
    </lineage>
</organism>
<keyword evidence="1" id="KW-0472">Membrane</keyword>
<evidence type="ECO:0000256" key="1">
    <source>
        <dbReference type="SAM" id="Phobius"/>
    </source>
</evidence>
<keyword evidence="3" id="KW-1185">Reference proteome</keyword>
<evidence type="ECO:0000313" key="2">
    <source>
        <dbReference type="EMBL" id="QKV18622.1"/>
    </source>
</evidence>
<dbReference type="AlphaFoldDB" id="A0A6N1VH55"/>
<feature type="transmembrane region" description="Helical" evidence="1">
    <location>
        <begin position="43"/>
        <end position="63"/>
    </location>
</feature>
<accession>A0A6N1VH55</accession>
<keyword evidence="1" id="KW-0812">Transmembrane</keyword>
<feature type="transmembrane region" description="Helical" evidence="1">
    <location>
        <begin position="12"/>
        <end position="31"/>
    </location>
</feature>
<evidence type="ECO:0000313" key="3">
    <source>
        <dbReference type="Proteomes" id="UP000509367"/>
    </source>
</evidence>
<dbReference type="KEGG" id="orm:HTY61_09265"/>
<sequence>MDEVKPWYLSKTIWSALVSVGATCGAMFGVPVDAGSQAALTEAILQAVSAVAGIVAILGRVGATSRIG</sequence>
<gene>
    <name evidence="2" type="ORF">HTY61_09265</name>
</gene>
<protein>
    <recommendedName>
        <fullName evidence="4">Holin</fullName>
    </recommendedName>
</protein>
<name>A0A6N1VH55_9HYPH</name>
<dbReference type="RefSeq" id="WP_175276515.1">
    <property type="nucleotide sequence ID" value="NZ_CP054836.1"/>
</dbReference>
<proteinExistence type="predicted"/>
<keyword evidence="1" id="KW-1133">Transmembrane helix</keyword>
<dbReference type="Proteomes" id="UP000509367">
    <property type="component" value="Chromosome"/>
</dbReference>
<dbReference type="EMBL" id="CP054836">
    <property type="protein sequence ID" value="QKV18622.1"/>
    <property type="molecule type" value="Genomic_DNA"/>
</dbReference>
<evidence type="ECO:0008006" key="4">
    <source>
        <dbReference type="Google" id="ProtNLM"/>
    </source>
</evidence>
<reference evidence="2 3" key="1">
    <citation type="submission" date="2020-06" db="EMBL/GenBank/DDBJ databases">
        <title>Oricola thermophila sp. nov. isolated from a tidal sediments.</title>
        <authorList>
            <person name="Kwon K.K."/>
            <person name="Yang S.-H."/>
            <person name="Park M.-J."/>
        </authorList>
    </citation>
    <scope>NUCLEOTIDE SEQUENCE [LARGE SCALE GENOMIC DNA]</scope>
    <source>
        <strain evidence="2 3">MEBiC13590</strain>
    </source>
</reference>